<accession>A0ABP4JER4</accession>
<dbReference type="EMBL" id="BAAAKK010000001">
    <property type="protein sequence ID" value="GAA1420069.1"/>
    <property type="molecule type" value="Genomic_DNA"/>
</dbReference>
<sequence length="299" mass="30941">MPSTFRSALSPLGDADSVAHGVVSSAAVAALTLIDPRVLTPGRRLGYRAAMAGLTAWSTWALLRTEAGAALSAGARLGMVVGAAGATLGIAEAGEALDARLHDRVRAAGIDRPRALLAAAAGAISIGGWWLGRRSDAAAATAVAGVEDEPAEELVEVPDDVRALADRLLAATDGFGAPELRSQLAAARAVRWEGPEPEGFWPGIGFAVPAGAPLAVPGDANLPVIGRYTAVEGRSFDVMLGVQDGRLAMLSISEGRDWSDDERIAWIEADRGVHELQGWPSPDELELLVETPDGLRPIG</sequence>
<dbReference type="RefSeq" id="WP_343917733.1">
    <property type="nucleotide sequence ID" value="NZ_BAAAKK010000001.1"/>
</dbReference>
<gene>
    <name evidence="1" type="ORF">GCM10009640_08930</name>
</gene>
<name>A0ABP4JER4_9MICO</name>
<reference evidence="2" key="1">
    <citation type="journal article" date="2019" name="Int. J. Syst. Evol. Microbiol.">
        <title>The Global Catalogue of Microorganisms (GCM) 10K type strain sequencing project: providing services to taxonomists for standard genome sequencing and annotation.</title>
        <authorList>
            <consortium name="The Broad Institute Genomics Platform"/>
            <consortium name="The Broad Institute Genome Sequencing Center for Infectious Disease"/>
            <person name="Wu L."/>
            <person name="Ma J."/>
        </authorList>
    </citation>
    <scope>NUCLEOTIDE SEQUENCE [LARGE SCALE GENOMIC DNA]</scope>
    <source>
        <strain evidence="2">JCM 12398</strain>
    </source>
</reference>
<keyword evidence="2" id="KW-1185">Reference proteome</keyword>
<evidence type="ECO:0000313" key="1">
    <source>
        <dbReference type="EMBL" id="GAA1420069.1"/>
    </source>
</evidence>
<protein>
    <submittedName>
        <fullName evidence="1">Uncharacterized protein</fullName>
    </submittedName>
</protein>
<proteinExistence type="predicted"/>
<dbReference type="Proteomes" id="UP001501266">
    <property type="component" value="Unassembled WGS sequence"/>
</dbReference>
<comment type="caution">
    <text evidence="1">The sequence shown here is derived from an EMBL/GenBank/DDBJ whole genome shotgun (WGS) entry which is preliminary data.</text>
</comment>
<evidence type="ECO:0000313" key="2">
    <source>
        <dbReference type="Proteomes" id="UP001501266"/>
    </source>
</evidence>
<organism evidence="1 2">
    <name type="scientific">Agrococcus citreus</name>
    <dbReference type="NCBI Taxonomy" id="84643"/>
    <lineage>
        <taxon>Bacteria</taxon>
        <taxon>Bacillati</taxon>
        <taxon>Actinomycetota</taxon>
        <taxon>Actinomycetes</taxon>
        <taxon>Micrococcales</taxon>
        <taxon>Microbacteriaceae</taxon>
        <taxon>Agrococcus</taxon>
    </lineage>
</organism>